<gene>
    <name evidence="1" type="ORF">FWK35_00012890</name>
</gene>
<organism evidence="1 2">
    <name type="scientific">Aphis craccivora</name>
    <name type="common">Cowpea aphid</name>
    <dbReference type="NCBI Taxonomy" id="307492"/>
    <lineage>
        <taxon>Eukaryota</taxon>
        <taxon>Metazoa</taxon>
        <taxon>Ecdysozoa</taxon>
        <taxon>Arthropoda</taxon>
        <taxon>Hexapoda</taxon>
        <taxon>Insecta</taxon>
        <taxon>Pterygota</taxon>
        <taxon>Neoptera</taxon>
        <taxon>Paraneoptera</taxon>
        <taxon>Hemiptera</taxon>
        <taxon>Sternorrhyncha</taxon>
        <taxon>Aphidomorpha</taxon>
        <taxon>Aphidoidea</taxon>
        <taxon>Aphididae</taxon>
        <taxon>Aphidini</taxon>
        <taxon>Aphis</taxon>
        <taxon>Aphis</taxon>
    </lineage>
</organism>
<dbReference type="OrthoDB" id="21128at2759"/>
<reference evidence="1 2" key="1">
    <citation type="submission" date="2019-08" db="EMBL/GenBank/DDBJ databases">
        <title>Whole genome of Aphis craccivora.</title>
        <authorList>
            <person name="Voronova N.V."/>
            <person name="Shulinski R.S."/>
            <person name="Bandarenka Y.V."/>
            <person name="Zhorov D.G."/>
            <person name="Warner D."/>
        </authorList>
    </citation>
    <scope>NUCLEOTIDE SEQUENCE [LARGE SCALE GENOMIC DNA]</scope>
    <source>
        <strain evidence="1">180601</strain>
        <tissue evidence="1">Whole Body</tissue>
    </source>
</reference>
<evidence type="ECO:0000313" key="1">
    <source>
        <dbReference type="EMBL" id="KAF0759452.1"/>
    </source>
</evidence>
<dbReference type="AlphaFoldDB" id="A0A6G0YP85"/>
<accession>A0A6G0YP85</accession>
<keyword evidence="2" id="KW-1185">Reference proteome</keyword>
<dbReference type="EMBL" id="VUJU01002990">
    <property type="protein sequence ID" value="KAF0759452.1"/>
    <property type="molecule type" value="Genomic_DNA"/>
</dbReference>
<name>A0A6G0YP85_APHCR</name>
<proteinExistence type="predicted"/>
<protein>
    <submittedName>
        <fullName evidence="1">Uncharacterized protein</fullName>
    </submittedName>
</protein>
<evidence type="ECO:0000313" key="2">
    <source>
        <dbReference type="Proteomes" id="UP000478052"/>
    </source>
</evidence>
<dbReference type="Proteomes" id="UP000478052">
    <property type="component" value="Unassembled WGS sequence"/>
</dbReference>
<sequence length="80" mass="9458">MASTIVYILDPEPINECIDSIMMFVFVSVYSIARGGIRWEYPWCIIEVKSKHFLTVFKKTKSDGKRESLRNTSFRPNRFY</sequence>
<comment type="caution">
    <text evidence="1">The sequence shown here is derived from an EMBL/GenBank/DDBJ whole genome shotgun (WGS) entry which is preliminary data.</text>
</comment>